<keyword evidence="3" id="KW-1185">Reference proteome</keyword>
<accession>A0AAV5AR53</accession>
<dbReference type="Proteomes" id="UP001050691">
    <property type="component" value="Unassembled WGS sequence"/>
</dbReference>
<dbReference type="InterPro" id="IPR018713">
    <property type="entry name" value="MPAB/Lcp_cat_dom"/>
</dbReference>
<dbReference type="Pfam" id="PF09995">
    <property type="entry name" value="MPAB_Lcp_cat"/>
    <property type="match status" value="1"/>
</dbReference>
<proteinExistence type="predicted"/>
<protein>
    <recommendedName>
        <fullName evidence="1">ER-bound oxygenase mpaB/mpaB'/Rubber oxygenase catalytic domain-containing protein</fullName>
    </recommendedName>
</protein>
<dbReference type="GO" id="GO:0016491">
    <property type="term" value="F:oxidoreductase activity"/>
    <property type="evidence" value="ECO:0007669"/>
    <property type="project" value="InterPro"/>
</dbReference>
<reference evidence="2" key="1">
    <citation type="submission" date="2021-10" db="EMBL/GenBank/DDBJ databases">
        <title>De novo Genome Assembly of Clathrus columnatus (Basidiomycota, Fungi) Using Illumina and Nanopore Sequence Data.</title>
        <authorList>
            <person name="Ogiso-Tanaka E."/>
            <person name="Itagaki H."/>
            <person name="Hosoya T."/>
            <person name="Hosaka K."/>
        </authorList>
    </citation>
    <scope>NUCLEOTIDE SEQUENCE</scope>
    <source>
        <strain evidence="2">MO-923</strain>
    </source>
</reference>
<gene>
    <name evidence="2" type="ORF">Clacol_009124</name>
</gene>
<evidence type="ECO:0000259" key="1">
    <source>
        <dbReference type="Pfam" id="PF09995"/>
    </source>
</evidence>
<dbReference type="InterPro" id="IPR037473">
    <property type="entry name" value="Lcp-like"/>
</dbReference>
<dbReference type="AlphaFoldDB" id="A0AAV5AR53"/>
<comment type="caution">
    <text evidence="2">The sequence shown here is derived from an EMBL/GenBank/DDBJ whole genome shotgun (WGS) entry which is preliminary data.</text>
</comment>
<sequence length="545" mass="62085">MYPANHDNCSTKEPLATVGNKKLAHVSVFVAKNNFLERRIHSPIYNELNELNLIYMPLEFRVGTFSRSLVSAEVISLQKPEDTECLKHGDHVEHWGHVFEWDEHYLTASQLQPWRVKGDPLCDKALEEVFSDINVSVGHDLLECVLRKAAENPSGPAASFLTEVSRIPPERIVASPEELRNAHKFYLKNSVAIMQSLNYFTLAGGFASPGITRVLHSVSYLVESKKDKTEQSQTTKDRTYLRLAETFQFVLEVMGCTTQSDFSQDNFHNYLFPGGDGWKAVLRIRLLHGVARRRALKKLKDAKTDEIPINQEDLAATLGGFSAAPLLCLPRQYPVFLRNKTSIMEEAAFVALWRHVGFYLGVDSYFLLNHFSSPEVATRFLISIICHLLPSKVDSNTFDPPTVPLLQAIANRPPFPKSFEYNSAVSRKLLGNPLSTHLGLPPTTSFRLKLRITRDFFIVQLPVLFGQVYSRKGWDERRLSLTKMGLERLVRFQLGLRQTSYRPRNEQGELDEKVSRLEHSELEPGGREKFIKGWRDLMIEMTLNI</sequence>
<name>A0AAV5AR53_9AGAM</name>
<feature type="domain" description="ER-bound oxygenase mpaB/mpaB'/Rubber oxygenase catalytic" evidence="1">
    <location>
        <begin position="229"/>
        <end position="453"/>
    </location>
</feature>
<dbReference type="PANTHER" id="PTHR37539">
    <property type="entry name" value="SECRETED PROTEIN-RELATED"/>
    <property type="match status" value="1"/>
</dbReference>
<evidence type="ECO:0000313" key="3">
    <source>
        <dbReference type="Proteomes" id="UP001050691"/>
    </source>
</evidence>
<evidence type="ECO:0000313" key="2">
    <source>
        <dbReference type="EMBL" id="GJJ14856.1"/>
    </source>
</evidence>
<dbReference type="EMBL" id="BPWL01000010">
    <property type="protein sequence ID" value="GJJ14856.1"/>
    <property type="molecule type" value="Genomic_DNA"/>
</dbReference>
<dbReference type="PANTHER" id="PTHR37539:SF1">
    <property type="entry name" value="ER-BOUND OXYGENASE MPAB_MPAB'_RUBBER OXYGENASE CATALYTIC DOMAIN-CONTAINING PROTEIN"/>
    <property type="match status" value="1"/>
</dbReference>
<organism evidence="2 3">
    <name type="scientific">Clathrus columnatus</name>
    <dbReference type="NCBI Taxonomy" id="1419009"/>
    <lineage>
        <taxon>Eukaryota</taxon>
        <taxon>Fungi</taxon>
        <taxon>Dikarya</taxon>
        <taxon>Basidiomycota</taxon>
        <taxon>Agaricomycotina</taxon>
        <taxon>Agaricomycetes</taxon>
        <taxon>Phallomycetidae</taxon>
        <taxon>Phallales</taxon>
        <taxon>Clathraceae</taxon>
        <taxon>Clathrus</taxon>
    </lineage>
</organism>